<dbReference type="STRING" id="1531966.A0A0A1T2H8"/>
<evidence type="ECO:0000256" key="5">
    <source>
        <dbReference type="ARBA" id="ARBA00022792"/>
    </source>
</evidence>
<keyword evidence="5" id="KW-0999">Mitochondrion inner membrane</keyword>
<evidence type="ECO:0000256" key="8">
    <source>
        <dbReference type="ARBA" id="ARBA00023136"/>
    </source>
</evidence>
<feature type="region of interest" description="Disordered" evidence="9">
    <location>
        <begin position="133"/>
        <end position="152"/>
    </location>
</feature>
<dbReference type="AlphaFoldDB" id="A0A0A1T2H8"/>
<dbReference type="EMBL" id="CDHN01000001">
    <property type="protein sequence ID" value="CEJ80295.1"/>
    <property type="molecule type" value="Genomic_DNA"/>
</dbReference>
<evidence type="ECO:0000313" key="11">
    <source>
        <dbReference type="Proteomes" id="UP000039046"/>
    </source>
</evidence>
<keyword evidence="4" id="KW-0679">Respiratory chain</keyword>
<dbReference type="Proteomes" id="UP000039046">
    <property type="component" value="Unassembled WGS sequence"/>
</dbReference>
<evidence type="ECO:0000256" key="4">
    <source>
        <dbReference type="ARBA" id="ARBA00022660"/>
    </source>
</evidence>
<evidence type="ECO:0000256" key="2">
    <source>
        <dbReference type="ARBA" id="ARBA00010261"/>
    </source>
</evidence>
<dbReference type="Pfam" id="PF04716">
    <property type="entry name" value="ETC_C1_NDUFA5"/>
    <property type="match status" value="1"/>
</dbReference>
<dbReference type="GO" id="GO:0005743">
    <property type="term" value="C:mitochondrial inner membrane"/>
    <property type="evidence" value="ECO:0007669"/>
    <property type="project" value="UniProtKB-SubCell"/>
</dbReference>
<evidence type="ECO:0000256" key="3">
    <source>
        <dbReference type="ARBA" id="ARBA00022448"/>
    </source>
</evidence>
<gene>
    <name evidence="10" type="ORF">VHEMI00488</name>
</gene>
<accession>A0A0A1T2H8</accession>
<organism evidence="10 11">
    <name type="scientific">[Torrubiella] hemipterigena</name>
    <dbReference type="NCBI Taxonomy" id="1531966"/>
    <lineage>
        <taxon>Eukaryota</taxon>
        <taxon>Fungi</taxon>
        <taxon>Dikarya</taxon>
        <taxon>Ascomycota</taxon>
        <taxon>Pezizomycotina</taxon>
        <taxon>Sordariomycetes</taxon>
        <taxon>Hypocreomycetidae</taxon>
        <taxon>Hypocreales</taxon>
        <taxon>Clavicipitaceae</taxon>
        <taxon>Clavicipitaceae incertae sedis</taxon>
        <taxon>'Torrubiella' clade</taxon>
    </lineage>
</organism>
<evidence type="ECO:0000256" key="6">
    <source>
        <dbReference type="ARBA" id="ARBA00022982"/>
    </source>
</evidence>
<evidence type="ECO:0000256" key="1">
    <source>
        <dbReference type="ARBA" id="ARBA00004443"/>
    </source>
</evidence>
<evidence type="ECO:0000256" key="7">
    <source>
        <dbReference type="ARBA" id="ARBA00023128"/>
    </source>
</evidence>
<keyword evidence="7" id="KW-0496">Mitochondrion</keyword>
<keyword evidence="3" id="KW-0813">Transport</keyword>
<comment type="subcellular location">
    <subcellularLocation>
        <location evidence="1">Mitochondrion inner membrane</location>
        <topology evidence="1">Peripheral membrane protein</topology>
        <orientation evidence="1">Matrix side</orientation>
    </subcellularLocation>
</comment>
<proteinExistence type="inferred from homology"/>
<keyword evidence="6" id="KW-0249">Electron transport</keyword>
<dbReference type="PANTHER" id="PTHR12653:SF0">
    <property type="entry name" value="NADH DEHYDROGENASE [UBIQUINONE] 1 ALPHA SUBCOMPLEX SUBUNIT 5"/>
    <property type="match status" value="1"/>
</dbReference>
<name>A0A0A1T2H8_9HYPO</name>
<sequence length="237" mass="26529">MRPTFRALARYLEAGTPTGLTGLWTHATPRSTLLYLYGSTLNKLKALPETSMYRQSVEAVTKHRLSIVEQIVPVGHAEWAVRAKELIAKNPNQFKVAGDRIDGSGSRIVTLGDQVFVIGTRHEAGDIRSEEWDGEVDEGGELEGARTPAERADQAAWAEREALQQGDHSEWVEEPQLTAEQVQELEQKIGAGLIEEVIQVAEGELQLIQTMEKAKVWEELEEKPVEGQWTYFDRTAH</sequence>
<keyword evidence="8" id="KW-0472">Membrane</keyword>
<keyword evidence="10" id="KW-0830">Ubiquinone</keyword>
<keyword evidence="11" id="KW-1185">Reference proteome</keyword>
<comment type="similarity">
    <text evidence="2">Belongs to the complex I NDUFA5 subunit family.</text>
</comment>
<dbReference type="InterPro" id="IPR006806">
    <property type="entry name" value="NDUFA5"/>
</dbReference>
<dbReference type="OrthoDB" id="286811at2759"/>
<dbReference type="GO" id="GO:0022904">
    <property type="term" value="P:respiratory electron transport chain"/>
    <property type="evidence" value="ECO:0007669"/>
    <property type="project" value="InterPro"/>
</dbReference>
<protein>
    <submittedName>
        <fullName evidence="10">Putative NADH-ubiquinone oxidoreductase 29.9 kDa subunit</fullName>
    </submittedName>
</protein>
<dbReference type="HOGENOM" id="CLU_084284_0_0_1"/>
<evidence type="ECO:0000256" key="9">
    <source>
        <dbReference type="SAM" id="MobiDB-lite"/>
    </source>
</evidence>
<reference evidence="10 11" key="1">
    <citation type="journal article" date="2015" name="Genome Announc.">
        <title>Draft Genome Sequence and Gene Annotation of the Entomopathogenic Fungus Verticillium hemipterigenum.</title>
        <authorList>
            <person name="Horn F."/>
            <person name="Habel A."/>
            <person name="Scharf D.H."/>
            <person name="Dworschak J."/>
            <person name="Brakhage A.A."/>
            <person name="Guthke R."/>
            <person name="Hertweck C."/>
            <person name="Linde J."/>
        </authorList>
    </citation>
    <scope>NUCLEOTIDE SEQUENCE [LARGE SCALE GENOMIC DNA]</scope>
</reference>
<evidence type="ECO:0000313" key="10">
    <source>
        <dbReference type="EMBL" id="CEJ80295.1"/>
    </source>
</evidence>
<dbReference type="PANTHER" id="PTHR12653">
    <property type="entry name" value="NADH-UBIQUINONE OXIDOREDUCTASE 13 KD-B SUBUNIT"/>
    <property type="match status" value="1"/>
</dbReference>